<organism evidence="10 11">
    <name type="scientific">Coemansia spiralis</name>
    <dbReference type="NCBI Taxonomy" id="417178"/>
    <lineage>
        <taxon>Eukaryota</taxon>
        <taxon>Fungi</taxon>
        <taxon>Fungi incertae sedis</taxon>
        <taxon>Zoopagomycota</taxon>
        <taxon>Kickxellomycotina</taxon>
        <taxon>Kickxellomycetes</taxon>
        <taxon>Kickxellales</taxon>
        <taxon>Kickxellaceae</taxon>
        <taxon>Coemansia</taxon>
    </lineage>
</organism>
<evidence type="ECO:0000313" key="10">
    <source>
        <dbReference type="EMBL" id="KAJ2690574.1"/>
    </source>
</evidence>
<dbReference type="SUPFAM" id="SSF54928">
    <property type="entry name" value="RNA-binding domain, RBD"/>
    <property type="match status" value="1"/>
</dbReference>
<accession>A0A9W8GNZ4</accession>
<dbReference type="GO" id="GO:0005634">
    <property type="term" value="C:nucleus"/>
    <property type="evidence" value="ECO:0007669"/>
    <property type="project" value="TreeGrafter"/>
</dbReference>
<name>A0A9W8GNZ4_9FUNG</name>
<dbReference type="GO" id="GO:0008270">
    <property type="term" value="F:zinc ion binding"/>
    <property type="evidence" value="ECO:0007669"/>
    <property type="project" value="UniProtKB-KW"/>
</dbReference>
<keyword evidence="1 6" id="KW-0479">Metal-binding</keyword>
<protein>
    <recommendedName>
        <fullName evidence="12">C3H1-type domain-containing protein</fullName>
    </recommendedName>
</protein>
<feature type="domain" description="RRM" evidence="8">
    <location>
        <begin position="293"/>
        <end position="365"/>
    </location>
</feature>
<dbReference type="SMART" id="SM00360">
    <property type="entry name" value="RRM"/>
    <property type="match status" value="1"/>
</dbReference>
<keyword evidence="2 6" id="KW-0863">Zinc-finger</keyword>
<dbReference type="InterPro" id="IPR035979">
    <property type="entry name" value="RBD_domain_sf"/>
</dbReference>
<dbReference type="InterPro" id="IPR045137">
    <property type="entry name" value="RBM26/27"/>
</dbReference>
<feature type="compositionally biased region" description="Basic and acidic residues" evidence="7">
    <location>
        <begin position="115"/>
        <end position="146"/>
    </location>
</feature>
<feature type="domain" description="C3H1-type" evidence="9">
    <location>
        <begin position="186"/>
        <end position="214"/>
    </location>
</feature>
<reference evidence="10" key="1">
    <citation type="submission" date="2022-07" db="EMBL/GenBank/DDBJ databases">
        <title>Phylogenomic reconstructions and comparative analyses of Kickxellomycotina fungi.</title>
        <authorList>
            <person name="Reynolds N.K."/>
            <person name="Stajich J.E."/>
            <person name="Barry K."/>
            <person name="Grigoriev I.V."/>
            <person name="Crous P."/>
            <person name="Smith M.E."/>
        </authorList>
    </citation>
    <scope>NUCLEOTIDE SEQUENCE</scope>
    <source>
        <strain evidence="10">CBS 109367</strain>
    </source>
</reference>
<evidence type="ECO:0000256" key="3">
    <source>
        <dbReference type="ARBA" id="ARBA00022833"/>
    </source>
</evidence>
<keyword evidence="11" id="KW-1185">Reference proteome</keyword>
<dbReference type="PANTHER" id="PTHR14398">
    <property type="entry name" value="RNA RECOGNITION RRM/RNP DOMAIN"/>
    <property type="match status" value="1"/>
</dbReference>
<dbReference type="CDD" id="cd12257">
    <property type="entry name" value="RRM1_RBM26_like"/>
    <property type="match status" value="1"/>
</dbReference>
<dbReference type="Gene3D" id="3.30.70.330">
    <property type="match status" value="1"/>
</dbReference>
<evidence type="ECO:0000256" key="2">
    <source>
        <dbReference type="ARBA" id="ARBA00022771"/>
    </source>
</evidence>
<dbReference type="InterPro" id="IPR036855">
    <property type="entry name" value="Znf_CCCH_sf"/>
</dbReference>
<dbReference type="InterPro" id="IPR000571">
    <property type="entry name" value="Znf_CCCH"/>
</dbReference>
<dbReference type="Gene3D" id="4.10.1000.10">
    <property type="entry name" value="Zinc finger, CCCH-type"/>
    <property type="match status" value="1"/>
</dbReference>
<evidence type="ECO:0000259" key="9">
    <source>
        <dbReference type="PROSITE" id="PS50103"/>
    </source>
</evidence>
<proteinExistence type="predicted"/>
<feature type="region of interest" description="Disordered" evidence="7">
    <location>
        <begin position="493"/>
        <end position="518"/>
    </location>
</feature>
<dbReference type="AlphaFoldDB" id="A0A9W8GNZ4"/>
<dbReference type="Pfam" id="PF00076">
    <property type="entry name" value="RRM_1"/>
    <property type="match status" value="1"/>
</dbReference>
<evidence type="ECO:0000256" key="7">
    <source>
        <dbReference type="SAM" id="MobiDB-lite"/>
    </source>
</evidence>
<evidence type="ECO:0000256" key="4">
    <source>
        <dbReference type="ARBA" id="ARBA00022884"/>
    </source>
</evidence>
<dbReference type="PANTHER" id="PTHR14398:SF0">
    <property type="entry name" value="ZINC FINGER PROTEIN SWM"/>
    <property type="match status" value="1"/>
</dbReference>
<dbReference type="Proteomes" id="UP001151516">
    <property type="component" value="Unassembled WGS sequence"/>
</dbReference>
<feature type="region of interest" description="Disordered" evidence="7">
    <location>
        <begin position="91"/>
        <end position="146"/>
    </location>
</feature>
<evidence type="ECO:0000256" key="5">
    <source>
        <dbReference type="PROSITE-ProRule" id="PRU00176"/>
    </source>
</evidence>
<dbReference type="GO" id="GO:0003723">
    <property type="term" value="F:RNA binding"/>
    <property type="evidence" value="ECO:0007669"/>
    <property type="project" value="UniProtKB-UniRule"/>
</dbReference>
<evidence type="ECO:0000256" key="1">
    <source>
        <dbReference type="ARBA" id="ARBA00022723"/>
    </source>
</evidence>
<dbReference type="InterPro" id="IPR012677">
    <property type="entry name" value="Nucleotide-bd_a/b_plait_sf"/>
</dbReference>
<evidence type="ECO:0008006" key="12">
    <source>
        <dbReference type="Google" id="ProtNLM"/>
    </source>
</evidence>
<feature type="zinc finger region" description="C3H1-type" evidence="6">
    <location>
        <begin position="186"/>
        <end position="214"/>
    </location>
</feature>
<dbReference type="SMART" id="SM00356">
    <property type="entry name" value="ZnF_C3H1"/>
    <property type="match status" value="1"/>
</dbReference>
<dbReference type="PROSITE" id="PS50103">
    <property type="entry name" value="ZF_C3H1"/>
    <property type="match status" value="1"/>
</dbReference>
<keyword evidence="3 6" id="KW-0862">Zinc</keyword>
<feature type="compositionally biased region" description="Low complexity" evidence="7">
    <location>
        <begin position="456"/>
        <end position="470"/>
    </location>
</feature>
<dbReference type="InterPro" id="IPR000504">
    <property type="entry name" value="RRM_dom"/>
</dbReference>
<comment type="caution">
    <text evidence="10">The sequence shown here is derived from an EMBL/GenBank/DDBJ whole genome shotgun (WGS) entry which is preliminary data.</text>
</comment>
<feature type="region of interest" description="Disordered" evidence="7">
    <location>
        <begin position="368"/>
        <end position="395"/>
    </location>
</feature>
<evidence type="ECO:0000256" key="6">
    <source>
        <dbReference type="PROSITE-ProRule" id="PRU00723"/>
    </source>
</evidence>
<keyword evidence="4 5" id="KW-0694">RNA-binding</keyword>
<dbReference type="OrthoDB" id="443401at2759"/>
<dbReference type="PROSITE" id="PS50102">
    <property type="entry name" value="RRM"/>
    <property type="match status" value="1"/>
</dbReference>
<dbReference type="Pfam" id="PF00642">
    <property type="entry name" value="zf-CCCH"/>
    <property type="match status" value="1"/>
</dbReference>
<evidence type="ECO:0000313" key="11">
    <source>
        <dbReference type="Proteomes" id="UP001151516"/>
    </source>
</evidence>
<evidence type="ECO:0000259" key="8">
    <source>
        <dbReference type="PROSITE" id="PS50102"/>
    </source>
</evidence>
<feature type="region of interest" description="Disordered" evidence="7">
    <location>
        <begin position="448"/>
        <end position="470"/>
    </location>
</feature>
<sequence>MTLFDNRDEELVKKFLFNKIEKESDADPAIMTDYIVVTLQNEMNEAELKEHCLTDLAEFFGDRTLVFVNSLFDALNRKLYLPHTSSNLAIVSDQHQRRSGGGGSENGHSNRRRSRSPDNSRVRERERDRRGRSSRSPSRDRMRMPARDAGYAGNDMALLNGPLEPAGGNNAMFAAVQEQQQQQPMQRRRKPCFEFMRRGACQRGDSCSYAHVTPEQAQMMGMAAGPGPGFGQLGPRVGGGNGGPFMMAPQMNAPQGFFPMGMRPPGMHMQGQGGIRPNNGPGNYDNNQPMSSTAVFVTNIPDEAMSEGSVSEFFSRFGAIQDIRIDFARHSAVVEFGDSSAQAQALGTPEAIFNNRFVRVHKARLQHSAALSTSHDNSQRQAVQSQQPQPPVWRPKSATIKKAEMIEKFVEQQKELMKKLTTTKDMPPATRKIIMDSINQIQKKIDDIRRPKPTPDADAAEAPVAEEAGAVETEKQALQAKLKALQVETSRLSASAAARGGRGGGRGGMRPAHHGSMSLDKRPRTLVLRNVGQSAAERLDSEMAQFGEIEHIDKTEDRNDPPFTYAVKFKARWEAEAAMKAVTSLDSFSDVSVDWDQ</sequence>
<dbReference type="SUPFAM" id="SSF90229">
    <property type="entry name" value="CCCH zinc finger"/>
    <property type="match status" value="1"/>
</dbReference>
<dbReference type="EMBL" id="JANBTX010000010">
    <property type="protein sequence ID" value="KAJ2690574.1"/>
    <property type="molecule type" value="Genomic_DNA"/>
</dbReference>
<gene>
    <name evidence="10" type="ORF">IWW39_000668</name>
</gene>